<proteinExistence type="predicted"/>
<sequence length="72" mass="8075">MNEKVKAFWSGYGRTCFHNAQEVADRARVTLEEAEEGIAELLEIGAIKTSGSWLGLPAYRHSHGHDFWKAEA</sequence>
<evidence type="ECO:0000313" key="1">
    <source>
        <dbReference type="EMBL" id="KKK66124.1"/>
    </source>
</evidence>
<organism evidence="1">
    <name type="scientific">marine sediment metagenome</name>
    <dbReference type="NCBI Taxonomy" id="412755"/>
    <lineage>
        <taxon>unclassified sequences</taxon>
        <taxon>metagenomes</taxon>
        <taxon>ecological metagenomes</taxon>
    </lineage>
</organism>
<gene>
    <name evidence="1" type="ORF">LCGC14_2967240</name>
</gene>
<accession>A0A0F8ZI77</accession>
<name>A0A0F8ZI77_9ZZZZ</name>
<reference evidence="1" key="1">
    <citation type="journal article" date="2015" name="Nature">
        <title>Complex archaea that bridge the gap between prokaryotes and eukaryotes.</title>
        <authorList>
            <person name="Spang A."/>
            <person name="Saw J.H."/>
            <person name="Jorgensen S.L."/>
            <person name="Zaremba-Niedzwiedzka K."/>
            <person name="Martijn J."/>
            <person name="Lind A.E."/>
            <person name="van Eijk R."/>
            <person name="Schleper C."/>
            <person name="Guy L."/>
            <person name="Ettema T.J."/>
        </authorList>
    </citation>
    <scope>NUCLEOTIDE SEQUENCE</scope>
</reference>
<comment type="caution">
    <text evidence="1">The sequence shown here is derived from an EMBL/GenBank/DDBJ whole genome shotgun (WGS) entry which is preliminary data.</text>
</comment>
<protein>
    <submittedName>
        <fullName evidence="1">Uncharacterized protein</fullName>
    </submittedName>
</protein>
<dbReference type="EMBL" id="LAZR01060230">
    <property type="protein sequence ID" value="KKK66124.1"/>
    <property type="molecule type" value="Genomic_DNA"/>
</dbReference>
<dbReference type="AlphaFoldDB" id="A0A0F8ZI77"/>